<sequence length="213" mass="23537">MTHATCALYTMNDYDIACVDAARAAVRPCKSAGPTTKTPQSVRPGTDRFTFAAPLGFRASVAGHLAPGRRGYIVKTKRREHLIISIHIASPHRTPIVPARAPPPPIVAGATMPPAHGSRLPTRADGRRHDNGGRRAIMAWTRNQIRALSYPPRRRTRWLYCRRATREQTGSNTECFGMCCCRAYCVALRILRRARTPTATPERRDAGRGVPCD</sequence>
<proteinExistence type="predicted"/>
<dbReference type="Proteomes" id="UP000299102">
    <property type="component" value="Unassembled WGS sequence"/>
</dbReference>
<reference evidence="1 2" key="1">
    <citation type="journal article" date="2019" name="Commun. Biol.">
        <title>The bagworm genome reveals a unique fibroin gene that provides high tensile strength.</title>
        <authorList>
            <person name="Kono N."/>
            <person name="Nakamura H."/>
            <person name="Ohtoshi R."/>
            <person name="Tomita M."/>
            <person name="Numata K."/>
            <person name="Arakawa K."/>
        </authorList>
    </citation>
    <scope>NUCLEOTIDE SEQUENCE [LARGE SCALE GENOMIC DNA]</scope>
</reference>
<dbReference type="EMBL" id="BGZK01000604">
    <property type="protein sequence ID" value="GBP52485.1"/>
    <property type="molecule type" value="Genomic_DNA"/>
</dbReference>
<gene>
    <name evidence="1" type="ORF">EVAR_32041_1</name>
</gene>
<keyword evidence="2" id="KW-1185">Reference proteome</keyword>
<dbReference type="AlphaFoldDB" id="A0A4C1WQT9"/>
<organism evidence="1 2">
    <name type="scientific">Eumeta variegata</name>
    <name type="common">Bagworm moth</name>
    <name type="synonym">Eumeta japonica</name>
    <dbReference type="NCBI Taxonomy" id="151549"/>
    <lineage>
        <taxon>Eukaryota</taxon>
        <taxon>Metazoa</taxon>
        <taxon>Ecdysozoa</taxon>
        <taxon>Arthropoda</taxon>
        <taxon>Hexapoda</taxon>
        <taxon>Insecta</taxon>
        <taxon>Pterygota</taxon>
        <taxon>Neoptera</taxon>
        <taxon>Endopterygota</taxon>
        <taxon>Lepidoptera</taxon>
        <taxon>Glossata</taxon>
        <taxon>Ditrysia</taxon>
        <taxon>Tineoidea</taxon>
        <taxon>Psychidae</taxon>
        <taxon>Oiketicinae</taxon>
        <taxon>Eumeta</taxon>
    </lineage>
</organism>
<comment type="caution">
    <text evidence="1">The sequence shown here is derived from an EMBL/GenBank/DDBJ whole genome shotgun (WGS) entry which is preliminary data.</text>
</comment>
<name>A0A4C1WQT9_EUMVA</name>
<evidence type="ECO:0000313" key="2">
    <source>
        <dbReference type="Proteomes" id="UP000299102"/>
    </source>
</evidence>
<accession>A0A4C1WQT9</accession>
<protein>
    <submittedName>
        <fullName evidence="1">Uncharacterized protein</fullName>
    </submittedName>
</protein>
<evidence type="ECO:0000313" key="1">
    <source>
        <dbReference type="EMBL" id="GBP52485.1"/>
    </source>
</evidence>